<dbReference type="InterPro" id="IPR046347">
    <property type="entry name" value="bZIP_sf"/>
</dbReference>
<dbReference type="CDD" id="cd14707">
    <property type="entry name" value="bZIP_plant_BZIP46"/>
    <property type="match status" value="1"/>
</dbReference>
<dbReference type="EMBL" id="OX451737">
    <property type="protein sequence ID" value="CAI8595893.1"/>
    <property type="molecule type" value="Genomic_DNA"/>
</dbReference>
<evidence type="ECO:0000256" key="4">
    <source>
        <dbReference type="SAM" id="Coils"/>
    </source>
</evidence>
<dbReference type="GO" id="GO:0005634">
    <property type="term" value="C:nucleus"/>
    <property type="evidence" value="ECO:0007669"/>
    <property type="project" value="UniProtKB-SubCell"/>
</dbReference>
<keyword evidence="2" id="KW-0238">DNA-binding</keyword>
<name>A0AAV0ZF52_VICFA</name>
<comment type="subcellular location">
    <subcellularLocation>
        <location evidence="1">Nucleus</location>
    </subcellularLocation>
</comment>
<reference evidence="6 7" key="1">
    <citation type="submission" date="2023-01" db="EMBL/GenBank/DDBJ databases">
        <authorList>
            <person name="Kreplak J."/>
        </authorList>
    </citation>
    <scope>NUCLEOTIDE SEQUENCE [LARGE SCALE GENOMIC DNA]</scope>
</reference>
<dbReference type="GO" id="GO:0045893">
    <property type="term" value="P:positive regulation of DNA-templated transcription"/>
    <property type="evidence" value="ECO:0007669"/>
    <property type="project" value="InterPro"/>
</dbReference>
<keyword evidence="4" id="KW-0175">Coiled coil</keyword>
<dbReference type="GO" id="GO:0003677">
    <property type="term" value="F:DNA binding"/>
    <property type="evidence" value="ECO:0007669"/>
    <property type="project" value="UniProtKB-KW"/>
</dbReference>
<evidence type="ECO:0000313" key="6">
    <source>
        <dbReference type="EMBL" id="CAI8595893.1"/>
    </source>
</evidence>
<dbReference type="AlphaFoldDB" id="A0AAV0ZF52"/>
<evidence type="ECO:0000256" key="1">
    <source>
        <dbReference type="ARBA" id="ARBA00004123"/>
    </source>
</evidence>
<protein>
    <recommendedName>
        <fullName evidence="5">BZIP domain-containing protein</fullName>
    </recommendedName>
</protein>
<dbReference type="FunFam" id="1.20.5.170:FF:000036">
    <property type="entry name" value="ABSCISIC ACID-INSENSITIVE 5-like protein 2"/>
    <property type="match status" value="1"/>
</dbReference>
<keyword evidence="3" id="KW-0539">Nucleus</keyword>
<dbReference type="InterPro" id="IPR043452">
    <property type="entry name" value="BZIP46-like"/>
</dbReference>
<evidence type="ECO:0000256" key="2">
    <source>
        <dbReference type="ARBA" id="ARBA00023125"/>
    </source>
</evidence>
<accession>A0AAV0ZF52</accession>
<dbReference type="SUPFAM" id="SSF57959">
    <property type="entry name" value="Leucine zipper domain"/>
    <property type="match status" value="1"/>
</dbReference>
<evidence type="ECO:0000256" key="3">
    <source>
        <dbReference type="ARBA" id="ARBA00023242"/>
    </source>
</evidence>
<dbReference type="PROSITE" id="PS50217">
    <property type="entry name" value="BZIP"/>
    <property type="match status" value="1"/>
</dbReference>
<dbReference type="PANTHER" id="PTHR22952:SF385">
    <property type="entry name" value="ABSCISIC ACID-INSENSITIVE 5-LIKE PROTEIN 2"/>
    <property type="match status" value="1"/>
</dbReference>
<keyword evidence="7" id="KW-1185">Reference proteome</keyword>
<feature type="domain" description="BZIP" evidence="5">
    <location>
        <begin position="251"/>
        <end position="296"/>
    </location>
</feature>
<dbReference type="Gene3D" id="1.20.5.170">
    <property type="match status" value="1"/>
</dbReference>
<dbReference type="Pfam" id="PF00170">
    <property type="entry name" value="bZIP_1"/>
    <property type="match status" value="1"/>
</dbReference>
<dbReference type="GO" id="GO:0003700">
    <property type="term" value="F:DNA-binding transcription factor activity"/>
    <property type="evidence" value="ECO:0007669"/>
    <property type="project" value="InterPro"/>
</dbReference>
<dbReference type="InterPro" id="IPR004827">
    <property type="entry name" value="bZIP"/>
</dbReference>
<dbReference type="PROSITE" id="PS00036">
    <property type="entry name" value="BZIP_BASIC"/>
    <property type="match status" value="1"/>
</dbReference>
<organism evidence="6 7">
    <name type="scientific">Vicia faba</name>
    <name type="common">Broad bean</name>
    <name type="synonym">Faba vulgaris</name>
    <dbReference type="NCBI Taxonomy" id="3906"/>
    <lineage>
        <taxon>Eukaryota</taxon>
        <taxon>Viridiplantae</taxon>
        <taxon>Streptophyta</taxon>
        <taxon>Embryophyta</taxon>
        <taxon>Tracheophyta</taxon>
        <taxon>Spermatophyta</taxon>
        <taxon>Magnoliopsida</taxon>
        <taxon>eudicotyledons</taxon>
        <taxon>Gunneridae</taxon>
        <taxon>Pentapetalae</taxon>
        <taxon>rosids</taxon>
        <taxon>fabids</taxon>
        <taxon>Fabales</taxon>
        <taxon>Fabaceae</taxon>
        <taxon>Papilionoideae</taxon>
        <taxon>50 kb inversion clade</taxon>
        <taxon>NPAAA clade</taxon>
        <taxon>Hologalegina</taxon>
        <taxon>IRL clade</taxon>
        <taxon>Fabeae</taxon>
        <taxon>Vicia</taxon>
    </lineage>
</organism>
<proteinExistence type="predicted"/>
<evidence type="ECO:0000259" key="5">
    <source>
        <dbReference type="PROSITE" id="PS50217"/>
    </source>
</evidence>
<sequence>MGSQVIVDNNNENHSQFQPLVRQNSMYNLTLDEVQSQLGDLGKPLSSMNLDELLQNVWTVEANQSIQMDNANTPQTGQVVLQNQPNLPLTAALSKKTVDEVWRDIQQSKDHEEVMSQERQSTLGEMTLEDFLVKAGVVSVAPSNRKNINSPKVDAVDSSLVVPQFVPHGPWMQQYAQAHYQHPQQNVLPTYVTSQILAQPMHMVTGSPMDVVPYADSQVASLASPAMGNLSDSKKSGRKRGLPDDVAVRTVERRQKRMIKNRESAARSRARKQAYTTELEIKVTRLEEENEMLRKEKELCNMLANVPPPEPKCELRRVSSASF</sequence>
<feature type="coiled-coil region" evidence="4">
    <location>
        <begin position="276"/>
        <end position="303"/>
    </location>
</feature>
<dbReference type="Proteomes" id="UP001157006">
    <property type="component" value="Chromosome 2"/>
</dbReference>
<dbReference type="PANTHER" id="PTHR22952">
    <property type="entry name" value="CAMP-RESPONSE ELEMENT BINDING PROTEIN-RELATED"/>
    <property type="match status" value="1"/>
</dbReference>
<dbReference type="SMART" id="SM00338">
    <property type="entry name" value="BRLZ"/>
    <property type="match status" value="1"/>
</dbReference>
<evidence type="ECO:0000313" key="7">
    <source>
        <dbReference type="Proteomes" id="UP001157006"/>
    </source>
</evidence>
<gene>
    <name evidence="6" type="ORF">VFH_II007360</name>
</gene>